<feature type="binding site" evidence="5">
    <location>
        <position position="15"/>
    </location>
    <ligand>
        <name>Mn(2+)</name>
        <dbReference type="ChEBI" id="CHEBI:29035"/>
        <label>1</label>
    </ligand>
</feature>
<comment type="subcellular location">
    <subcellularLocation>
        <location evidence="5">Cytoplasm</location>
    </subcellularLocation>
</comment>
<feature type="binding site" evidence="5">
    <location>
        <position position="342"/>
    </location>
    <ligand>
        <name>Mn(2+)</name>
        <dbReference type="ChEBI" id="CHEBI:29035"/>
        <label>2</label>
    </ligand>
</feature>
<dbReference type="InterPro" id="IPR010045">
    <property type="entry name" value="DeoB"/>
</dbReference>
<evidence type="ECO:0000313" key="8">
    <source>
        <dbReference type="EMBL" id="MCP1109432.1"/>
    </source>
</evidence>
<dbReference type="SUPFAM" id="SSF53649">
    <property type="entry name" value="Alkaline phosphatase-like"/>
    <property type="match status" value="1"/>
</dbReference>
<accession>A0ABT1EFE2</accession>
<evidence type="ECO:0000256" key="3">
    <source>
        <dbReference type="ARBA" id="ARBA00023211"/>
    </source>
</evidence>
<dbReference type="CDD" id="cd16009">
    <property type="entry name" value="PPM"/>
    <property type="match status" value="1"/>
</dbReference>
<keyword evidence="9" id="KW-1185">Reference proteome</keyword>
<evidence type="ECO:0000256" key="4">
    <source>
        <dbReference type="ARBA" id="ARBA00023235"/>
    </source>
</evidence>
<comment type="cofactor">
    <cofactor evidence="5">
        <name>Mn(2+)</name>
        <dbReference type="ChEBI" id="CHEBI:29035"/>
    </cofactor>
    <text evidence="5">Binds 2 manganese ions.</text>
</comment>
<dbReference type="EMBL" id="JAMZFV010000003">
    <property type="protein sequence ID" value="MCP1109432.1"/>
    <property type="molecule type" value="Genomic_DNA"/>
</dbReference>
<dbReference type="GO" id="GO:0008973">
    <property type="term" value="F:phosphopentomutase activity"/>
    <property type="evidence" value="ECO:0007669"/>
    <property type="project" value="UniProtKB-EC"/>
</dbReference>
<dbReference type="Proteomes" id="UP001523565">
    <property type="component" value="Unassembled WGS sequence"/>
</dbReference>
<evidence type="ECO:0000256" key="2">
    <source>
        <dbReference type="ARBA" id="ARBA00022723"/>
    </source>
</evidence>
<comment type="catalytic activity">
    <reaction evidence="5">
        <text>alpha-D-ribose 1-phosphate = D-ribose 5-phosphate</text>
        <dbReference type="Rhea" id="RHEA:18793"/>
        <dbReference type="ChEBI" id="CHEBI:57720"/>
        <dbReference type="ChEBI" id="CHEBI:78346"/>
        <dbReference type="EC" id="5.4.2.7"/>
    </reaction>
</comment>
<dbReference type="Gene3D" id="3.40.720.10">
    <property type="entry name" value="Alkaline Phosphatase, subunit A"/>
    <property type="match status" value="1"/>
</dbReference>
<keyword evidence="3 5" id="KW-0464">Manganese</keyword>
<keyword evidence="2 5" id="KW-0479">Metal-binding</keyword>
<comment type="catalytic activity">
    <reaction evidence="5">
        <text>2-deoxy-alpha-D-ribose 1-phosphate = 2-deoxy-D-ribose 5-phosphate</text>
        <dbReference type="Rhea" id="RHEA:27658"/>
        <dbReference type="ChEBI" id="CHEBI:57259"/>
        <dbReference type="ChEBI" id="CHEBI:62877"/>
        <dbReference type="EC" id="5.4.2.7"/>
    </reaction>
</comment>
<comment type="similarity">
    <text evidence="1 5">Belongs to the phosphopentomutase family.</text>
</comment>
<evidence type="ECO:0000256" key="5">
    <source>
        <dbReference type="HAMAP-Rule" id="MF_00740"/>
    </source>
</evidence>
<dbReference type="RefSeq" id="WP_262068390.1">
    <property type="nucleotide sequence ID" value="NZ_JAMXOC010000003.1"/>
</dbReference>
<dbReference type="PIRSF" id="PIRSF001491">
    <property type="entry name" value="Ppentomutase"/>
    <property type="match status" value="1"/>
</dbReference>
<proteinExistence type="inferred from homology"/>
<dbReference type="InterPro" id="IPR017850">
    <property type="entry name" value="Alkaline_phosphatase_core_sf"/>
</dbReference>
<gene>
    <name evidence="5" type="primary">deoB</name>
    <name evidence="8" type="ORF">NK118_04105</name>
</gene>
<organism evidence="8 9">
    <name type="scientific">Ohessyouella blattaphilus</name>
    <dbReference type="NCBI Taxonomy" id="2949333"/>
    <lineage>
        <taxon>Bacteria</taxon>
        <taxon>Bacillati</taxon>
        <taxon>Bacillota</taxon>
        <taxon>Clostridia</taxon>
        <taxon>Lachnospirales</taxon>
        <taxon>Lachnospiraceae</taxon>
        <taxon>Ohessyouella</taxon>
    </lineage>
</organism>
<dbReference type="Gene3D" id="3.30.70.1250">
    <property type="entry name" value="Phosphopentomutase"/>
    <property type="match status" value="1"/>
</dbReference>
<feature type="domain" description="Metalloenzyme" evidence="7">
    <location>
        <begin position="8"/>
        <end position="361"/>
    </location>
</feature>
<feature type="binding site" evidence="5">
    <location>
        <position position="331"/>
    </location>
    <ligand>
        <name>Mn(2+)</name>
        <dbReference type="ChEBI" id="CHEBI:29035"/>
        <label>1</label>
    </ligand>
</feature>
<dbReference type="NCBIfam" id="NF003766">
    <property type="entry name" value="PRK05362.1"/>
    <property type="match status" value="1"/>
</dbReference>
<dbReference type="PANTHER" id="PTHR21110:SF0">
    <property type="entry name" value="PHOSPHOPENTOMUTASE"/>
    <property type="match status" value="1"/>
</dbReference>
<keyword evidence="5" id="KW-0963">Cytoplasm</keyword>
<dbReference type="NCBIfam" id="TIGR01696">
    <property type="entry name" value="deoB"/>
    <property type="match status" value="1"/>
</dbReference>
<evidence type="ECO:0000259" key="7">
    <source>
        <dbReference type="Pfam" id="PF01676"/>
    </source>
</evidence>
<comment type="function">
    <text evidence="5">Isomerase that catalyzes the conversion of deoxy-ribose 1-phosphate (dRib-1-P) and ribose 1-phosphate (Rib-1-P) to deoxy-ribose 5-phosphate (dRib-5-P) and ribose 5-phosphate (Rib-5-P), respectively.</text>
</comment>
<feature type="binding site" evidence="5">
    <location>
        <position position="294"/>
    </location>
    <ligand>
        <name>Mn(2+)</name>
        <dbReference type="ChEBI" id="CHEBI:29035"/>
        <label>2</label>
    </ligand>
</feature>
<dbReference type="EC" id="5.4.2.7" evidence="5 6"/>
<dbReference type="Pfam" id="PF01676">
    <property type="entry name" value="Metalloenzyme"/>
    <property type="match status" value="1"/>
</dbReference>
<evidence type="ECO:0000256" key="6">
    <source>
        <dbReference type="NCBIfam" id="TIGR01696"/>
    </source>
</evidence>
<dbReference type="InterPro" id="IPR006124">
    <property type="entry name" value="Metalloenzyme"/>
</dbReference>
<dbReference type="InterPro" id="IPR024052">
    <property type="entry name" value="Phosphopentomutase_DeoB_cap_sf"/>
</dbReference>
<keyword evidence="4 5" id="KW-0413">Isomerase</keyword>
<evidence type="ECO:0000256" key="1">
    <source>
        <dbReference type="ARBA" id="ARBA00010373"/>
    </source>
</evidence>
<evidence type="ECO:0000313" key="9">
    <source>
        <dbReference type="Proteomes" id="UP001523565"/>
    </source>
</evidence>
<dbReference type="HAMAP" id="MF_00740">
    <property type="entry name" value="Phosphopentomut"/>
    <property type="match status" value="1"/>
</dbReference>
<comment type="caution">
    <text evidence="8">The sequence shown here is derived from an EMBL/GenBank/DDBJ whole genome shotgun (WGS) entry which is preliminary data.</text>
</comment>
<feature type="binding site" evidence="5">
    <location>
        <position position="330"/>
    </location>
    <ligand>
        <name>Mn(2+)</name>
        <dbReference type="ChEBI" id="CHEBI:29035"/>
        <label>1</label>
    </ligand>
</feature>
<reference evidence="8 9" key="1">
    <citation type="journal article" date="2022" name="Genome Biol. Evol.">
        <title>Host diet, physiology and behaviors set the stage for Lachnospiraceae cladogenesis.</title>
        <authorList>
            <person name="Vera-Ponce De Leon A."/>
            <person name="Schneider M."/>
            <person name="Jahnes B.C."/>
            <person name="Sadowski V."/>
            <person name="Camuy-Velez L.A."/>
            <person name="Duan J."/>
            <person name="Sabree Z.L."/>
        </authorList>
    </citation>
    <scope>NUCLEOTIDE SEQUENCE [LARGE SCALE GENOMIC DNA]</scope>
    <source>
        <strain evidence="8 9">PAL227</strain>
    </source>
</reference>
<name>A0ABT1EFE2_9FIRM</name>
<comment type="pathway">
    <text evidence="5">Carbohydrate degradation; 2-deoxy-D-ribose 1-phosphate degradation; D-glyceraldehyde 3-phosphate and acetaldehyde from 2-deoxy-alpha-D-ribose 1-phosphate: step 1/2.</text>
</comment>
<protein>
    <recommendedName>
        <fullName evidence="5 6">Phosphopentomutase</fullName>
        <ecNumber evidence="5 6">5.4.2.7</ecNumber>
    </recommendedName>
    <alternativeName>
        <fullName evidence="5">Phosphodeoxyribomutase</fullName>
    </alternativeName>
</protein>
<dbReference type="PANTHER" id="PTHR21110">
    <property type="entry name" value="PHOSPHOPENTOMUTASE"/>
    <property type="match status" value="1"/>
</dbReference>
<dbReference type="SUPFAM" id="SSF143856">
    <property type="entry name" value="DeoB insert domain-like"/>
    <property type="match status" value="1"/>
</dbReference>
<feature type="binding site" evidence="5">
    <location>
        <position position="289"/>
    </location>
    <ligand>
        <name>Mn(2+)</name>
        <dbReference type="ChEBI" id="CHEBI:29035"/>
        <label>2</label>
    </ligand>
</feature>
<sequence length="381" mass="41556">MEPSRSQRAFLIVIDSVGAGAASDAAAYGDEGADTLGHTAQAVGGLHLPNLEKLGLGNIHKLEGVKPVTGPLAQVTKLNEKSVGKDTMTGHWEMMGVYTTEPFITFTDTGFPAALIKELEEKTGHPVIGNVAASGTEIMNELGEEHLKTEAMIVYTSADSVLQILANEETFGLEELYRCCEIAREITMKPEWRVGRVIARPFIGKKKGEFVRTANRHDYALRPPRNVLDELKDHGLDVIAIGKINDIFDGQGITRAVHSASSVQGMEQTIVVAGEAFNGLCFVNLVDFDAKWGHRRNPVGYAKELEAFDQKLGELMPLIKPGDVLMITADHGNDPTFEGTDHTREKVPFLKYLPGEEGGVVPEGSGFSVIGEYLRRLFIEE</sequence>